<name>A0A5C6AF73_9BACT</name>
<keyword evidence="3" id="KW-1185">Reference proteome</keyword>
<gene>
    <name evidence="2" type="primary">rpfG_2</name>
    <name evidence="2" type="ORF">Pla108_22370</name>
</gene>
<dbReference type="RefSeq" id="WP_146444964.1">
    <property type="nucleotide sequence ID" value="NZ_SJPR01000002.1"/>
</dbReference>
<keyword evidence="2" id="KW-0378">Hydrolase</keyword>
<dbReference type="SUPFAM" id="SSF109604">
    <property type="entry name" value="HD-domain/PDEase-like"/>
    <property type="match status" value="1"/>
</dbReference>
<comment type="caution">
    <text evidence="2">The sequence shown here is derived from an EMBL/GenBank/DDBJ whole genome shotgun (WGS) entry which is preliminary data.</text>
</comment>
<accession>A0A5C6AF73</accession>
<evidence type="ECO:0000259" key="1">
    <source>
        <dbReference type="PROSITE" id="PS51832"/>
    </source>
</evidence>
<dbReference type="GO" id="GO:0071111">
    <property type="term" value="F:cyclic-guanylate-specific phosphodiesterase activity"/>
    <property type="evidence" value="ECO:0007669"/>
    <property type="project" value="UniProtKB-EC"/>
</dbReference>
<dbReference type="InterPro" id="IPR037522">
    <property type="entry name" value="HD_GYP_dom"/>
</dbReference>
<protein>
    <submittedName>
        <fullName evidence="2">Cyclic di-GMP phosphodiesterase response regulator RpfG</fullName>
        <ecNumber evidence="2">3.1.4.52</ecNumber>
    </submittedName>
</protein>
<dbReference type="EMBL" id="SJPR01000002">
    <property type="protein sequence ID" value="TWT98080.1"/>
    <property type="molecule type" value="Genomic_DNA"/>
</dbReference>
<dbReference type="PANTHER" id="PTHR43155:SF2">
    <property type="entry name" value="CYCLIC DI-GMP PHOSPHODIESTERASE PA4108"/>
    <property type="match status" value="1"/>
</dbReference>
<dbReference type="InterPro" id="IPR003607">
    <property type="entry name" value="HD/PDEase_dom"/>
</dbReference>
<dbReference type="PROSITE" id="PS51832">
    <property type="entry name" value="HD_GYP"/>
    <property type="match status" value="1"/>
</dbReference>
<evidence type="ECO:0000313" key="3">
    <source>
        <dbReference type="Proteomes" id="UP000317421"/>
    </source>
</evidence>
<dbReference type="CDD" id="cd00077">
    <property type="entry name" value="HDc"/>
    <property type="match status" value="1"/>
</dbReference>
<dbReference type="Proteomes" id="UP000317421">
    <property type="component" value="Unassembled WGS sequence"/>
</dbReference>
<reference evidence="2 3" key="1">
    <citation type="submission" date="2019-02" db="EMBL/GenBank/DDBJ databases">
        <title>Deep-cultivation of Planctomycetes and their phenomic and genomic characterization uncovers novel biology.</title>
        <authorList>
            <person name="Wiegand S."/>
            <person name="Jogler M."/>
            <person name="Boedeker C."/>
            <person name="Pinto D."/>
            <person name="Vollmers J."/>
            <person name="Rivas-Marin E."/>
            <person name="Kohn T."/>
            <person name="Peeters S.H."/>
            <person name="Heuer A."/>
            <person name="Rast P."/>
            <person name="Oberbeckmann S."/>
            <person name="Bunk B."/>
            <person name="Jeske O."/>
            <person name="Meyerdierks A."/>
            <person name="Storesund J.E."/>
            <person name="Kallscheuer N."/>
            <person name="Luecker S."/>
            <person name="Lage O.M."/>
            <person name="Pohl T."/>
            <person name="Merkel B.J."/>
            <person name="Hornburger P."/>
            <person name="Mueller R.-W."/>
            <person name="Bruemmer F."/>
            <person name="Labrenz M."/>
            <person name="Spormann A.M."/>
            <person name="Op Den Camp H."/>
            <person name="Overmann J."/>
            <person name="Amann R."/>
            <person name="Jetten M.S.M."/>
            <person name="Mascher T."/>
            <person name="Medema M.H."/>
            <person name="Devos D.P."/>
            <person name="Kaster A.-K."/>
            <person name="Ovreas L."/>
            <person name="Rohde M."/>
            <person name="Galperin M.Y."/>
            <person name="Jogler C."/>
        </authorList>
    </citation>
    <scope>NUCLEOTIDE SEQUENCE [LARGE SCALE GENOMIC DNA]</scope>
    <source>
        <strain evidence="2 3">Pla108</strain>
    </source>
</reference>
<dbReference type="EC" id="3.1.4.52" evidence="2"/>
<dbReference type="Pfam" id="PF13487">
    <property type="entry name" value="HD_5"/>
    <property type="match status" value="1"/>
</dbReference>
<evidence type="ECO:0000313" key="2">
    <source>
        <dbReference type="EMBL" id="TWT98080.1"/>
    </source>
</evidence>
<proteinExistence type="predicted"/>
<dbReference type="SMART" id="SM00471">
    <property type="entry name" value="HDc"/>
    <property type="match status" value="1"/>
</dbReference>
<dbReference type="PANTHER" id="PTHR43155">
    <property type="entry name" value="CYCLIC DI-GMP PHOSPHODIESTERASE PA4108-RELATED"/>
    <property type="match status" value="1"/>
</dbReference>
<sequence>MELNDRERRLLQALADAIGSPVEAYGASHGADWRFVDSTALPLPTDAPDAPVALLERAAQADRVVVESRDNGDRAAMRLGAQSHCFAVARGESGAGPWLEKLLENTAALHRATLLAADLTEENESFALQLSSDLEELTFLRSMVERLSSNQAANNLSGMARNTLPVLNASVRARCLAFLSLPDDNDPYTAEPTAVVGSEPLDHATLATTIRRFGPSATRSPLVKNWEASDLPNSAILWDDTNYIPGVRSLVVVPLSSGTRMLGWLVAVNREMSTGVGHDSSWQLVSDQFGSGEATLMATTASILATHAANLDLLHEKEQIMIGMVRTLVSAIESKDAYTCGHSERVALYTRRIAEQVGYDTPAAENIYLAALLHDVGKIGVADSVLKKEGKLTDEEYKEISRHPDEGWAILCGIQQLSTILPGVLHHHERWDGRGYPDGLAGEAIPIDGRVMSVADAYDAMTSDRPYRKGMPSEKAESILREGAGVQWDPACIDAFFACLDDLHRIKDDYRNRERKSRAPQRDAATKLLHEVAGLSE</sequence>
<dbReference type="Gene3D" id="1.10.3210.10">
    <property type="entry name" value="Hypothetical protein af1432"/>
    <property type="match status" value="1"/>
</dbReference>
<dbReference type="OrthoDB" id="9804747at2"/>
<dbReference type="AlphaFoldDB" id="A0A5C6AF73"/>
<feature type="domain" description="HD-GYP" evidence="1">
    <location>
        <begin position="317"/>
        <end position="512"/>
    </location>
</feature>
<organism evidence="2 3">
    <name type="scientific">Botrimarina colliarenosi</name>
    <dbReference type="NCBI Taxonomy" id="2528001"/>
    <lineage>
        <taxon>Bacteria</taxon>
        <taxon>Pseudomonadati</taxon>
        <taxon>Planctomycetota</taxon>
        <taxon>Planctomycetia</taxon>
        <taxon>Pirellulales</taxon>
        <taxon>Lacipirellulaceae</taxon>
        <taxon>Botrimarina</taxon>
    </lineage>
</organism>